<proteinExistence type="predicted"/>
<dbReference type="SUPFAM" id="SSF46689">
    <property type="entry name" value="Homeodomain-like"/>
    <property type="match status" value="2"/>
</dbReference>
<dbReference type="KEGG" id="paun:MJA45_17805"/>
<keyword evidence="2" id="KW-0238">DNA-binding</keyword>
<dbReference type="PANTHER" id="PTHR43280">
    <property type="entry name" value="ARAC-FAMILY TRANSCRIPTIONAL REGULATOR"/>
    <property type="match status" value="1"/>
</dbReference>
<keyword evidence="6" id="KW-1185">Reference proteome</keyword>
<dbReference type="PRINTS" id="PR00032">
    <property type="entry name" value="HTHARAC"/>
</dbReference>
<dbReference type="InterPro" id="IPR003313">
    <property type="entry name" value="AraC-bd"/>
</dbReference>
<dbReference type="InterPro" id="IPR020449">
    <property type="entry name" value="Tscrpt_reg_AraC-type_HTH"/>
</dbReference>
<dbReference type="PROSITE" id="PS00041">
    <property type="entry name" value="HTH_ARAC_FAMILY_1"/>
    <property type="match status" value="1"/>
</dbReference>
<dbReference type="SUPFAM" id="SSF51215">
    <property type="entry name" value="Regulatory protein AraC"/>
    <property type="match status" value="1"/>
</dbReference>
<dbReference type="InterPro" id="IPR018060">
    <property type="entry name" value="HTH_AraC"/>
</dbReference>
<dbReference type="SMART" id="SM00342">
    <property type="entry name" value="HTH_ARAC"/>
    <property type="match status" value="1"/>
</dbReference>
<keyword evidence="1" id="KW-0805">Transcription regulation</keyword>
<dbReference type="PROSITE" id="PS01124">
    <property type="entry name" value="HTH_ARAC_FAMILY_2"/>
    <property type="match status" value="1"/>
</dbReference>
<organism evidence="5 6">
    <name type="scientific">Paenibacillus aurantius</name>
    <dbReference type="NCBI Taxonomy" id="2918900"/>
    <lineage>
        <taxon>Bacteria</taxon>
        <taxon>Bacillati</taxon>
        <taxon>Bacillota</taxon>
        <taxon>Bacilli</taxon>
        <taxon>Bacillales</taxon>
        <taxon>Paenibacillaceae</taxon>
        <taxon>Paenibacillus</taxon>
    </lineage>
</organism>
<evidence type="ECO:0000313" key="5">
    <source>
        <dbReference type="EMBL" id="WNQ09479.1"/>
    </source>
</evidence>
<gene>
    <name evidence="5" type="ORF">MJA45_17805</name>
</gene>
<name>A0AA96RFY0_9BACL</name>
<dbReference type="PANTHER" id="PTHR43280:SF28">
    <property type="entry name" value="HTH-TYPE TRANSCRIPTIONAL ACTIVATOR RHAS"/>
    <property type="match status" value="1"/>
</dbReference>
<evidence type="ECO:0000256" key="3">
    <source>
        <dbReference type="ARBA" id="ARBA00023163"/>
    </source>
</evidence>
<dbReference type="GO" id="GO:0043565">
    <property type="term" value="F:sequence-specific DNA binding"/>
    <property type="evidence" value="ECO:0007669"/>
    <property type="project" value="InterPro"/>
</dbReference>
<dbReference type="Gene3D" id="1.10.10.60">
    <property type="entry name" value="Homeodomain-like"/>
    <property type="match status" value="1"/>
</dbReference>
<dbReference type="AlphaFoldDB" id="A0AA96RFY0"/>
<dbReference type="GO" id="GO:0003700">
    <property type="term" value="F:DNA-binding transcription factor activity"/>
    <property type="evidence" value="ECO:0007669"/>
    <property type="project" value="InterPro"/>
</dbReference>
<sequence>MVRQLKRSQFMNELPLPFYINRCFHDEHNLPAEHSHDFIELVYLVSGSGEHLFEEESYPIHAGDVFIINPGEVHAYRTEPGERLEIINCLFTPELIHESLLKELGISQSMDYFYVHPFLDKRERFHHRLNLNGNSSAQVLSLLEGMIAEWEARRSGFQTILKLQMLQLLVLLSRCYTMRLVKESRKTKEGEHTLLVRRITGFLERHFDKKLPIPELCELFGISSRQLNRIFKQETGETVTDRIHSIRIDRAKQYLEEGDEKVISVAHRVGYEDPAFFTQLFRRKVGCSPGRYRSMNE</sequence>
<dbReference type="Proteomes" id="UP001305702">
    <property type="component" value="Chromosome"/>
</dbReference>
<dbReference type="Gene3D" id="2.60.120.10">
    <property type="entry name" value="Jelly Rolls"/>
    <property type="match status" value="1"/>
</dbReference>
<dbReference type="InterPro" id="IPR009057">
    <property type="entry name" value="Homeodomain-like_sf"/>
</dbReference>
<protein>
    <submittedName>
        <fullName evidence="5">AraC family transcriptional regulator</fullName>
    </submittedName>
</protein>
<evidence type="ECO:0000256" key="2">
    <source>
        <dbReference type="ARBA" id="ARBA00023125"/>
    </source>
</evidence>
<dbReference type="RefSeq" id="WP_315603251.1">
    <property type="nucleotide sequence ID" value="NZ_CP130318.1"/>
</dbReference>
<dbReference type="EMBL" id="CP130318">
    <property type="protein sequence ID" value="WNQ09479.1"/>
    <property type="molecule type" value="Genomic_DNA"/>
</dbReference>
<dbReference type="InterPro" id="IPR018062">
    <property type="entry name" value="HTH_AraC-typ_CS"/>
</dbReference>
<dbReference type="InterPro" id="IPR037923">
    <property type="entry name" value="HTH-like"/>
</dbReference>
<evidence type="ECO:0000313" key="6">
    <source>
        <dbReference type="Proteomes" id="UP001305702"/>
    </source>
</evidence>
<accession>A0AA96RFY0</accession>
<evidence type="ECO:0000256" key="1">
    <source>
        <dbReference type="ARBA" id="ARBA00023015"/>
    </source>
</evidence>
<evidence type="ECO:0000259" key="4">
    <source>
        <dbReference type="PROSITE" id="PS01124"/>
    </source>
</evidence>
<reference evidence="5 6" key="1">
    <citation type="submission" date="2022-02" db="EMBL/GenBank/DDBJ databases">
        <title>Paenibacillus sp. MBLB1776 Whole Genome Shotgun Sequencing.</title>
        <authorList>
            <person name="Hwang C.Y."/>
            <person name="Cho E.-S."/>
            <person name="Seo M.-J."/>
        </authorList>
    </citation>
    <scope>NUCLEOTIDE SEQUENCE [LARGE SCALE GENOMIC DNA]</scope>
    <source>
        <strain evidence="5 6">MBLB1776</strain>
    </source>
</reference>
<dbReference type="InterPro" id="IPR014710">
    <property type="entry name" value="RmlC-like_jellyroll"/>
</dbReference>
<feature type="domain" description="HTH araC/xylS-type" evidence="4">
    <location>
        <begin position="197"/>
        <end position="295"/>
    </location>
</feature>
<keyword evidence="3" id="KW-0804">Transcription</keyword>
<dbReference type="Pfam" id="PF02311">
    <property type="entry name" value="AraC_binding"/>
    <property type="match status" value="1"/>
</dbReference>
<dbReference type="Pfam" id="PF12833">
    <property type="entry name" value="HTH_18"/>
    <property type="match status" value="1"/>
</dbReference>